<dbReference type="Gene3D" id="1.10.260.40">
    <property type="entry name" value="lambda repressor-like DNA-binding domains"/>
    <property type="match status" value="1"/>
</dbReference>
<dbReference type="PROSITE" id="PS50932">
    <property type="entry name" value="HTH_LACI_2"/>
    <property type="match status" value="1"/>
</dbReference>
<dbReference type="InterPro" id="IPR028082">
    <property type="entry name" value="Peripla_BP_I"/>
</dbReference>
<dbReference type="InterPro" id="IPR010982">
    <property type="entry name" value="Lambda_DNA-bd_dom_sf"/>
</dbReference>
<dbReference type="PANTHER" id="PTHR30146">
    <property type="entry name" value="LACI-RELATED TRANSCRIPTIONAL REPRESSOR"/>
    <property type="match status" value="1"/>
</dbReference>
<accession>A0AAE3ERC1</accession>
<feature type="domain" description="HTH lacI-type" evidence="4">
    <location>
        <begin position="6"/>
        <end position="60"/>
    </location>
</feature>
<dbReference type="GO" id="GO:0000976">
    <property type="term" value="F:transcription cis-regulatory region binding"/>
    <property type="evidence" value="ECO:0007669"/>
    <property type="project" value="TreeGrafter"/>
</dbReference>
<dbReference type="SUPFAM" id="SSF47413">
    <property type="entry name" value="lambda repressor-like DNA-binding domains"/>
    <property type="match status" value="1"/>
</dbReference>
<evidence type="ECO:0000256" key="3">
    <source>
        <dbReference type="ARBA" id="ARBA00023163"/>
    </source>
</evidence>
<sequence>MKRTRVTIKDIAKELNVSASTVSRALQDHPALKQQTKDAVRELAEKLNYRPNTMALNFLKQTSTTIAIIVPDITGYFFSAAVTGIQDILVSSGYNIMICISNESYEEESRIVEKLSKVQIAGILVAPSSTTFNFDHIKKIQRNNIPLVIFDRDCEGVDAHKVLVDDYSGAFEAVEYLIKTGCKKIAHITGASDLSTNNHRLQGYLDALKKNNLPILDKYIIYAQGFTHEHGIKPTESLLKSNNVPDAIFAVNDRLAVSAMRTAKKLNFRIPEDISIIGFDDEPHSTYFTPALSTVWQPVYSMGMLSARILLGDIKRKEDENLQLRYEVFKTELVIRGTSKKL</sequence>
<comment type="caution">
    <text evidence="5">The sequence shown here is derived from an EMBL/GenBank/DDBJ whole genome shotgun (WGS) entry which is preliminary data.</text>
</comment>
<dbReference type="Proteomes" id="UP001199795">
    <property type="component" value="Unassembled WGS sequence"/>
</dbReference>
<dbReference type="Pfam" id="PF00356">
    <property type="entry name" value="LacI"/>
    <property type="match status" value="1"/>
</dbReference>
<dbReference type="AlphaFoldDB" id="A0AAE3ERC1"/>
<dbReference type="CDD" id="cd01392">
    <property type="entry name" value="HTH_LacI"/>
    <property type="match status" value="1"/>
</dbReference>
<keyword evidence="6" id="KW-1185">Reference proteome</keyword>
<evidence type="ECO:0000256" key="1">
    <source>
        <dbReference type="ARBA" id="ARBA00023015"/>
    </source>
</evidence>
<keyword evidence="1" id="KW-0805">Transcription regulation</keyword>
<dbReference type="Pfam" id="PF13377">
    <property type="entry name" value="Peripla_BP_3"/>
    <property type="match status" value="1"/>
</dbReference>
<dbReference type="EMBL" id="JAKKDU010000011">
    <property type="protein sequence ID" value="MCF7568799.1"/>
    <property type="molecule type" value="Genomic_DNA"/>
</dbReference>
<dbReference type="InterPro" id="IPR046335">
    <property type="entry name" value="LacI/GalR-like_sensor"/>
</dbReference>
<dbReference type="RefSeq" id="WP_237240134.1">
    <property type="nucleotide sequence ID" value="NZ_JAKKDU010000011.1"/>
</dbReference>
<dbReference type="Gene3D" id="3.40.50.2300">
    <property type="match status" value="2"/>
</dbReference>
<keyword evidence="3" id="KW-0804">Transcription</keyword>
<proteinExistence type="predicted"/>
<gene>
    <name evidence="5" type="ORF">L3X37_10550</name>
</gene>
<dbReference type="SMART" id="SM00354">
    <property type="entry name" value="HTH_LACI"/>
    <property type="match status" value="1"/>
</dbReference>
<dbReference type="GO" id="GO:0003700">
    <property type="term" value="F:DNA-binding transcription factor activity"/>
    <property type="evidence" value="ECO:0007669"/>
    <property type="project" value="TreeGrafter"/>
</dbReference>
<keyword evidence="2" id="KW-0238">DNA-binding</keyword>
<evidence type="ECO:0000313" key="6">
    <source>
        <dbReference type="Proteomes" id="UP001199795"/>
    </source>
</evidence>
<organism evidence="5 6">
    <name type="scientific">Wocania arenilitoris</name>
    <dbReference type="NCBI Taxonomy" id="2044858"/>
    <lineage>
        <taxon>Bacteria</taxon>
        <taxon>Pseudomonadati</taxon>
        <taxon>Bacteroidota</taxon>
        <taxon>Flavobacteriia</taxon>
        <taxon>Flavobacteriales</taxon>
        <taxon>Flavobacteriaceae</taxon>
        <taxon>Wocania</taxon>
    </lineage>
</organism>
<reference evidence="5" key="1">
    <citation type="submission" date="2022-01" db="EMBL/GenBank/DDBJ databases">
        <title>Draft genome sequence of Sabulilitoribacter arenilitoris KCTC 52401.</title>
        <authorList>
            <person name="Oh J.-S."/>
        </authorList>
    </citation>
    <scope>NUCLEOTIDE SEQUENCE</scope>
    <source>
        <strain evidence="5">HMF6543</strain>
    </source>
</reference>
<name>A0AAE3ERC1_9FLAO</name>
<evidence type="ECO:0000256" key="2">
    <source>
        <dbReference type="ARBA" id="ARBA00023125"/>
    </source>
</evidence>
<dbReference type="SUPFAM" id="SSF53822">
    <property type="entry name" value="Periplasmic binding protein-like I"/>
    <property type="match status" value="1"/>
</dbReference>
<evidence type="ECO:0000259" key="4">
    <source>
        <dbReference type="PROSITE" id="PS50932"/>
    </source>
</evidence>
<dbReference type="CDD" id="cd06267">
    <property type="entry name" value="PBP1_LacI_sugar_binding-like"/>
    <property type="match status" value="1"/>
</dbReference>
<protein>
    <submittedName>
        <fullName evidence="5">LacI family transcriptional regulator</fullName>
    </submittedName>
</protein>
<dbReference type="PANTHER" id="PTHR30146:SF109">
    <property type="entry name" value="HTH-TYPE TRANSCRIPTIONAL REGULATOR GALS"/>
    <property type="match status" value="1"/>
</dbReference>
<dbReference type="InterPro" id="IPR000843">
    <property type="entry name" value="HTH_LacI"/>
</dbReference>
<evidence type="ECO:0000313" key="5">
    <source>
        <dbReference type="EMBL" id="MCF7568799.1"/>
    </source>
</evidence>